<gene>
    <name evidence="4" type="ORF">CK203_020672</name>
</gene>
<dbReference type="Pfam" id="PF08628">
    <property type="entry name" value="Nexin_C"/>
    <property type="match status" value="1"/>
</dbReference>
<evidence type="ECO:0000313" key="5">
    <source>
        <dbReference type="Proteomes" id="UP000288805"/>
    </source>
</evidence>
<dbReference type="EMBL" id="QGNW01000842">
    <property type="protein sequence ID" value="RVW61319.1"/>
    <property type="molecule type" value="Genomic_DNA"/>
</dbReference>
<comment type="subcellular location">
    <subcellularLocation>
        <location evidence="1">Cytoplasm</location>
    </subcellularLocation>
</comment>
<dbReference type="PANTHER" id="PTHR22999">
    <property type="entry name" value="PX SERINE/THREONINE KINASE PXK"/>
    <property type="match status" value="1"/>
</dbReference>
<keyword evidence="2" id="KW-0963">Cytoplasm</keyword>
<dbReference type="GO" id="GO:0005737">
    <property type="term" value="C:cytoplasm"/>
    <property type="evidence" value="ECO:0007669"/>
    <property type="project" value="UniProtKB-SubCell"/>
</dbReference>
<organism evidence="4 5">
    <name type="scientific">Vitis vinifera</name>
    <name type="common">Grape</name>
    <dbReference type="NCBI Taxonomy" id="29760"/>
    <lineage>
        <taxon>Eukaryota</taxon>
        <taxon>Viridiplantae</taxon>
        <taxon>Streptophyta</taxon>
        <taxon>Embryophyta</taxon>
        <taxon>Tracheophyta</taxon>
        <taxon>Spermatophyta</taxon>
        <taxon>Magnoliopsida</taxon>
        <taxon>eudicotyledons</taxon>
        <taxon>Gunneridae</taxon>
        <taxon>Pentapetalae</taxon>
        <taxon>rosids</taxon>
        <taxon>Vitales</taxon>
        <taxon>Vitaceae</taxon>
        <taxon>Viteae</taxon>
        <taxon>Vitis</taxon>
    </lineage>
</organism>
<reference evidence="4 5" key="1">
    <citation type="journal article" date="2018" name="PLoS Genet.">
        <title>Population sequencing reveals clonal diversity and ancestral inbreeding in the grapevine cultivar Chardonnay.</title>
        <authorList>
            <person name="Roach M.J."/>
            <person name="Johnson D.L."/>
            <person name="Bohlmann J."/>
            <person name="van Vuuren H.J."/>
            <person name="Jones S.J."/>
            <person name="Pretorius I.S."/>
            <person name="Schmidt S.A."/>
            <person name="Borneman A.R."/>
        </authorList>
    </citation>
    <scope>NUCLEOTIDE SEQUENCE [LARGE SCALE GENOMIC DNA]</scope>
    <source>
        <strain evidence="5">cv. Chardonnay</strain>
        <tissue evidence="4">Leaf</tissue>
    </source>
</reference>
<dbReference type="InterPro" id="IPR013937">
    <property type="entry name" value="Sorting_nexin_C"/>
</dbReference>
<evidence type="ECO:0000256" key="1">
    <source>
        <dbReference type="ARBA" id="ARBA00004496"/>
    </source>
</evidence>
<dbReference type="Proteomes" id="UP000288805">
    <property type="component" value="Unassembled WGS sequence"/>
</dbReference>
<evidence type="ECO:0000313" key="4">
    <source>
        <dbReference type="EMBL" id="RVW61319.1"/>
    </source>
</evidence>
<dbReference type="AlphaFoldDB" id="A0A438FMZ4"/>
<protein>
    <recommendedName>
        <fullName evidence="3">Sorting nexin C-terminal domain-containing protein</fullName>
    </recommendedName>
</protein>
<dbReference type="InterPro" id="IPR051837">
    <property type="entry name" value="SortingNexin/PXDomain-PKLike"/>
</dbReference>
<feature type="domain" description="Sorting nexin C-terminal" evidence="3">
    <location>
        <begin position="35"/>
        <end position="87"/>
    </location>
</feature>
<sequence>MFNTFLYSLQWAPPNVSVPLLNLVDKVFQLKRRGWLRQKTGLWISKQILQLIMEDAIDDWLLRQIQLLRKEEVIAQGIRWVQDVIFVLDGALGLSVCPPRCAIWDVLRFSPTELVLSLIDRMPVNTSAQA</sequence>
<evidence type="ECO:0000259" key="3">
    <source>
        <dbReference type="Pfam" id="PF08628"/>
    </source>
</evidence>
<comment type="caution">
    <text evidence="4">The sequence shown here is derived from an EMBL/GenBank/DDBJ whole genome shotgun (WGS) entry which is preliminary data.</text>
</comment>
<proteinExistence type="predicted"/>
<name>A0A438FMZ4_VITVI</name>
<accession>A0A438FMZ4</accession>
<evidence type="ECO:0000256" key="2">
    <source>
        <dbReference type="ARBA" id="ARBA00022490"/>
    </source>
</evidence>
<dbReference type="PANTHER" id="PTHR22999:SF23">
    <property type="entry name" value="SORTING NEXIN-16"/>
    <property type="match status" value="1"/>
</dbReference>